<accession>B2IY02</accession>
<dbReference type="AlphaFoldDB" id="B2IY02"/>
<dbReference type="EMBL" id="CP001037">
    <property type="protein sequence ID" value="ACC83061.1"/>
    <property type="molecule type" value="Genomic_DNA"/>
</dbReference>
<dbReference type="STRING" id="63737.Npun_R4705"/>
<reference evidence="1 2" key="2">
    <citation type="journal article" date="2013" name="Plant Physiol.">
        <title>A Nostoc punctiforme Sugar Transporter Necessary to Establish a Cyanobacterium-Plant Symbiosis.</title>
        <authorList>
            <person name="Ekman M."/>
            <person name="Picossi S."/>
            <person name="Campbell E.L."/>
            <person name="Meeks J.C."/>
            <person name="Flores E."/>
        </authorList>
    </citation>
    <scope>NUCLEOTIDE SEQUENCE [LARGE SCALE GENOMIC DNA]</scope>
    <source>
        <strain evidence="2">ATCC 29133 / PCC 73102</strain>
    </source>
</reference>
<dbReference type="KEGG" id="npu:Npun_R4705"/>
<protein>
    <submittedName>
        <fullName evidence="1">Uncharacterized protein</fullName>
    </submittedName>
</protein>
<evidence type="ECO:0000313" key="1">
    <source>
        <dbReference type="EMBL" id="ACC83061.1"/>
    </source>
</evidence>
<organism evidence="1 2">
    <name type="scientific">Nostoc punctiforme (strain ATCC 29133 / PCC 73102)</name>
    <dbReference type="NCBI Taxonomy" id="63737"/>
    <lineage>
        <taxon>Bacteria</taxon>
        <taxon>Bacillati</taxon>
        <taxon>Cyanobacteriota</taxon>
        <taxon>Cyanophyceae</taxon>
        <taxon>Nostocales</taxon>
        <taxon>Nostocaceae</taxon>
        <taxon>Nostoc</taxon>
    </lineage>
</organism>
<dbReference type="EnsemblBacteria" id="ACC83061">
    <property type="protein sequence ID" value="ACC83061"/>
    <property type="gene ID" value="Npun_R4705"/>
</dbReference>
<dbReference type="HOGENOM" id="CLU_885173_0_0_3"/>
<dbReference type="OrthoDB" id="3078236at2"/>
<evidence type="ECO:0000313" key="2">
    <source>
        <dbReference type="Proteomes" id="UP000001191"/>
    </source>
</evidence>
<sequence>MNNEYTDIQQINNTEEIIEKPDLSQLTAYQKVKVACEYILNINKKLDSTNTLPSNDLFNKAKEEFPEQFQTFAKNTFLQYLSNTVKDTESLINCLGKKKGYYLSSTAKTVEELAEFSPDTSTNSEETRAIRRQKESLLYSVLESWLIAQGYQSSDVSSSRALGKWGNPDLAGINAMDNFNGLSLEIVTIEAKTSLENWEQWIFEAVSHRRFANRSYFAFAHPEEAISKIPQDIRYYAELYNIGVLVLSLDNGIFQKLIEGNLQNPLDSEDVEIVEIYSAPYNFVQPKYQIKFCNALRITSIKELYQWGKLPLEG</sequence>
<dbReference type="Proteomes" id="UP000001191">
    <property type="component" value="Chromosome"/>
</dbReference>
<reference evidence="2" key="1">
    <citation type="submission" date="2008-04" db="EMBL/GenBank/DDBJ databases">
        <title>Complete sequence of chromosome of Nostoc punctiforme ATCC 29133.</title>
        <authorList>
            <consortium name="US DOE Joint Genome Institute"/>
            <person name="Copeland A."/>
            <person name="Lucas S."/>
            <person name="Lapidus A."/>
            <person name="Glavina del Rio T."/>
            <person name="Dalin E."/>
            <person name="Tice H."/>
            <person name="Pitluck S."/>
            <person name="Chain P."/>
            <person name="Malfatti S."/>
            <person name="Shin M."/>
            <person name="Vergez L."/>
            <person name="Schmutz J."/>
            <person name="Larimer F."/>
            <person name="Land M."/>
            <person name="Hauser L."/>
            <person name="Kyrpides N."/>
            <person name="Kim E."/>
            <person name="Meeks J.C."/>
            <person name="Elhai J."/>
            <person name="Campbell E.L."/>
            <person name="Thiel T."/>
            <person name="Longmire J."/>
            <person name="Potts M."/>
            <person name="Atlas R."/>
        </authorList>
    </citation>
    <scope>NUCLEOTIDE SEQUENCE [LARGE SCALE GENOMIC DNA]</scope>
    <source>
        <strain evidence="2">ATCC 29133 / PCC 73102</strain>
    </source>
</reference>
<proteinExistence type="predicted"/>
<dbReference type="RefSeq" id="WP_012411021.1">
    <property type="nucleotide sequence ID" value="NC_010628.1"/>
</dbReference>
<gene>
    <name evidence="1" type="ordered locus">Npun_R4705</name>
</gene>
<keyword evidence="2" id="KW-1185">Reference proteome</keyword>
<name>B2IY02_NOSP7</name>